<organism evidence="21 22">
    <name type="scientific">Guopingia tenuis</name>
    <dbReference type="NCBI Taxonomy" id="2763656"/>
    <lineage>
        <taxon>Bacteria</taxon>
        <taxon>Bacillati</taxon>
        <taxon>Bacillota</taxon>
        <taxon>Clostridia</taxon>
        <taxon>Christensenellales</taxon>
        <taxon>Christensenellaceae</taxon>
        <taxon>Guopingia</taxon>
    </lineage>
</organism>
<dbReference type="PANTHER" id="PTHR43692:SF1">
    <property type="entry name" value="UDP-N-ACETYLMURAMOYLALANINE--D-GLUTAMATE LIGASE"/>
    <property type="match status" value="1"/>
</dbReference>
<evidence type="ECO:0000256" key="3">
    <source>
        <dbReference type="ARBA" id="ARBA00004752"/>
    </source>
</evidence>
<dbReference type="Gene3D" id="3.90.190.20">
    <property type="entry name" value="Mur ligase, C-terminal domain"/>
    <property type="match status" value="1"/>
</dbReference>
<keyword evidence="22" id="KW-1185">Reference proteome</keyword>
<dbReference type="AlphaFoldDB" id="A0A926HWU9"/>
<evidence type="ECO:0000256" key="14">
    <source>
        <dbReference type="ARBA" id="ARBA00030398"/>
    </source>
</evidence>
<evidence type="ECO:0000256" key="6">
    <source>
        <dbReference type="ARBA" id="ARBA00015655"/>
    </source>
</evidence>
<keyword evidence="8 17" id="KW-0436">Ligase</keyword>
<evidence type="ECO:0000256" key="16">
    <source>
        <dbReference type="ARBA" id="ARBA00047632"/>
    </source>
</evidence>
<evidence type="ECO:0000259" key="19">
    <source>
        <dbReference type="Pfam" id="PF02875"/>
    </source>
</evidence>
<feature type="domain" description="Mur ligase C-terminal" evidence="19">
    <location>
        <begin position="311"/>
        <end position="425"/>
    </location>
</feature>
<evidence type="ECO:0000259" key="20">
    <source>
        <dbReference type="Pfam" id="PF08245"/>
    </source>
</evidence>
<dbReference type="Gene3D" id="3.40.1190.10">
    <property type="entry name" value="Mur-like, catalytic domain"/>
    <property type="match status" value="1"/>
</dbReference>
<evidence type="ECO:0000256" key="4">
    <source>
        <dbReference type="ARBA" id="ARBA00010416"/>
    </source>
</evidence>
<dbReference type="GO" id="GO:0008764">
    <property type="term" value="F:UDP-N-acetylmuramoylalanine-D-glutamate ligase activity"/>
    <property type="evidence" value="ECO:0007669"/>
    <property type="project" value="UniProtKB-UniRule"/>
</dbReference>
<dbReference type="GO" id="GO:0051301">
    <property type="term" value="P:cell division"/>
    <property type="evidence" value="ECO:0007669"/>
    <property type="project" value="UniProtKB-KW"/>
</dbReference>
<dbReference type="InterPro" id="IPR036565">
    <property type="entry name" value="Mur-like_cat_sf"/>
</dbReference>
<evidence type="ECO:0000256" key="2">
    <source>
        <dbReference type="ARBA" id="ARBA00004496"/>
    </source>
</evidence>
<dbReference type="SUPFAM" id="SSF51984">
    <property type="entry name" value="MurCD N-terminal domain"/>
    <property type="match status" value="1"/>
</dbReference>
<dbReference type="EMBL" id="JACRSS010000001">
    <property type="protein sequence ID" value="MBC8538071.1"/>
    <property type="molecule type" value="Genomic_DNA"/>
</dbReference>
<dbReference type="InterPro" id="IPR004101">
    <property type="entry name" value="Mur_ligase_C"/>
</dbReference>
<dbReference type="NCBIfam" id="TIGR01087">
    <property type="entry name" value="murD"/>
    <property type="match status" value="1"/>
</dbReference>
<comment type="pathway">
    <text evidence="3 17 18">Cell wall biogenesis; peptidoglycan biosynthesis.</text>
</comment>
<evidence type="ECO:0000256" key="15">
    <source>
        <dbReference type="ARBA" id="ARBA00032324"/>
    </source>
</evidence>
<sequence length="448" mass="48729">MEFQGKKVLVVGMAKSGISAAHLLLKLGAEVLLYDRKTAEHFQLDSLFDKGARDFLGKDPMEAVKEAEILIMSPGVPIKQEFIEKAKEAGKPVLSEIELGYLTAKAEFVCISGTNGKTTTTALTGEIFKNGGRNTYVLGNIGVPICDASMETKPGDIIVAEVAALQLETIRDFRPRAAALLNVTEDHMDRFGTMEYYTACKMREFENQTEGDFAVLNWDNEITRAQAANIHSRLLWFSRTAEPGEGAFLRDGRIVFTMDGKSEEICPAADVKIPGAHNLENALAAVCLAKAMGISGEAIAKTLRTFPGVEHRIEFVREVNGVRYINDSKGTNPDATIKAIEAMTAPTVLILGGYDKHSEFDEMFAAFTPQITDVVLLGATRDKLEAAAKKAGFRQVILAEDFADAVKKASAAAKCGGNVLLSPACASWDMFDNFEQRGDVFKELVAEL</sequence>
<evidence type="ECO:0000256" key="1">
    <source>
        <dbReference type="ARBA" id="ARBA00002734"/>
    </source>
</evidence>
<feature type="binding site" evidence="17">
    <location>
        <begin position="113"/>
        <end position="119"/>
    </location>
    <ligand>
        <name>ATP</name>
        <dbReference type="ChEBI" id="CHEBI:30616"/>
    </ligand>
</feature>
<dbReference type="Gene3D" id="3.40.50.720">
    <property type="entry name" value="NAD(P)-binding Rossmann-like Domain"/>
    <property type="match status" value="1"/>
</dbReference>
<accession>A0A926HWU9</accession>
<protein>
    <recommendedName>
        <fullName evidence="6 17">UDP-N-acetylmuramoylalanine--D-glutamate ligase</fullName>
        <ecNumber evidence="5 17">6.3.2.9</ecNumber>
    </recommendedName>
    <alternativeName>
        <fullName evidence="15 17">D-glutamic acid-adding enzyme</fullName>
    </alternativeName>
    <alternativeName>
        <fullName evidence="14 17">UDP-N-acetylmuramoyl-L-alanyl-D-glutamate synthetase</fullName>
    </alternativeName>
</protein>
<keyword evidence="13 17" id="KW-0961">Cell wall biogenesis/degradation</keyword>
<keyword evidence="7 17" id="KW-0963">Cytoplasm</keyword>
<evidence type="ECO:0000256" key="10">
    <source>
        <dbReference type="ARBA" id="ARBA00022840"/>
    </source>
</evidence>
<evidence type="ECO:0000256" key="8">
    <source>
        <dbReference type="ARBA" id="ARBA00022598"/>
    </source>
</evidence>
<evidence type="ECO:0000256" key="9">
    <source>
        <dbReference type="ARBA" id="ARBA00022741"/>
    </source>
</evidence>
<dbReference type="InterPro" id="IPR013221">
    <property type="entry name" value="Mur_ligase_cen"/>
</dbReference>
<evidence type="ECO:0000256" key="12">
    <source>
        <dbReference type="ARBA" id="ARBA00022984"/>
    </source>
</evidence>
<comment type="similarity">
    <text evidence="4 17">Belongs to the MurCDEF family.</text>
</comment>
<comment type="caution">
    <text evidence="21">The sequence shown here is derived from an EMBL/GenBank/DDBJ whole genome shotgun (WGS) entry which is preliminary data.</text>
</comment>
<evidence type="ECO:0000313" key="21">
    <source>
        <dbReference type="EMBL" id="MBC8538071.1"/>
    </source>
</evidence>
<dbReference type="SUPFAM" id="SSF53623">
    <property type="entry name" value="MurD-like peptide ligases, catalytic domain"/>
    <property type="match status" value="1"/>
</dbReference>
<gene>
    <name evidence="17" type="primary">murD</name>
    <name evidence="21" type="ORF">H8693_03885</name>
</gene>
<comment type="subcellular location">
    <subcellularLocation>
        <location evidence="2 17 18">Cytoplasm</location>
    </subcellularLocation>
</comment>
<name>A0A926HWU9_9FIRM</name>
<dbReference type="SUPFAM" id="SSF53244">
    <property type="entry name" value="MurD-like peptide ligases, peptide-binding domain"/>
    <property type="match status" value="1"/>
</dbReference>
<dbReference type="GO" id="GO:0005524">
    <property type="term" value="F:ATP binding"/>
    <property type="evidence" value="ECO:0007669"/>
    <property type="project" value="UniProtKB-UniRule"/>
</dbReference>
<dbReference type="HAMAP" id="MF_00639">
    <property type="entry name" value="MurD"/>
    <property type="match status" value="1"/>
</dbReference>
<evidence type="ECO:0000256" key="7">
    <source>
        <dbReference type="ARBA" id="ARBA00022490"/>
    </source>
</evidence>
<evidence type="ECO:0000256" key="17">
    <source>
        <dbReference type="HAMAP-Rule" id="MF_00639"/>
    </source>
</evidence>
<keyword evidence="17 18" id="KW-0132">Cell division</keyword>
<reference evidence="21" key="1">
    <citation type="submission" date="2020-08" db="EMBL/GenBank/DDBJ databases">
        <title>Genome public.</title>
        <authorList>
            <person name="Liu C."/>
            <person name="Sun Q."/>
        </authorList>
    </citation>
    <scope>NUCLEOTIDE SEQUENCE</scope>
    <source>
        <strain evidence="21">NSJ-63</strain>
    </source>
</reference>
<dbReference type="Pfam" id="PF02875">
    <property type="entry name" value="Mur_ligase_C"/>
    <property type="match status" value="1"/>
</dbReference>
<comment type="function">
    <text evidence="1 17 18">Cell wall formation. Catalyzes the addition of glutamate to the nucleotide precursor UDP-N-acetylmuramoyl-L-alanine (UMA).</text>
</comment>
<dbReference type="Proteomes" id="UP000617951">
    <property type="component" value="Unassembled WGS sequence"/>
</dbReference>
<dbReference type="InterPro" id="IPR005762">
    <property type="entry name" value="MurD"/>
</dbReference>
<dbReference type="GO" id="GO:0009252">
    <property type="term" value="P:peptidoglycan biosynthetic process"/>
    <property type="evidence" value="ECO:0007669"/>
    <property type="project" value="UniProtKB-UniRule"/>
</dbReference>
<keyword evidence="17 18" id="KW-0131">Cell cycle</keyword>
<keyword evidence="9 17" id="KW-0547">Nucleotide-binding</keyword>
<feature type="domain" description="Mur ligase central" evidence="20">
    <location>
        <begin position="111"/>
        <end position="289"/>
    </location>
</feature>
<evidence type="ECO:0000313" key="22">
    <source>
        <dbReference type="Proteomes" id="UP000617951"/>
    </source>
</evidence>
<dbReference type="EC" id="6.3.2.9" evidence="5 17"/>
<dbReference type="PANTHER" id="PTHR43692">
    <property type="entry name" value="UDP-N-ACETYLMURAMOYLALANINE--D-GLUTAMATE LIGASE"/>
    <property type="match status" value="1"/>
</dbReference>
<evidence type="ECO:0000256" key="18">
    <source>
        <dbReference type="RuleBase" id="RU003664"/>
    </source>
</evidence>
<dbReference type="GO" id="GO:0008360">
    <property type="term" value="P:regulation of cell shape"/>
    <property type="evidence" value="ECO:0007669"/>
    <property type="project" value="UniProtKB-KW"/>
</dbReference>
<comment type="catalytic activity">
    <reaction evidence="16 17 18">
        <text>UDP-N-acetyl-alpha-D-muramoyl-L-alanine + D-glutamate + ATP = UDP-N-acetyl-alpha-D-muramoyl-L-alanyl-D-glutamate + ADP + phosphate + H(+)</text>
        <dbReference type="Rhea" id="RHEA:16429"/>
        <dbReference type="ChEBI" id="CHEBI:15378"/>
        <dbReference type="ChEBI" id="CHEBI:29986"/>
        <dbReference type="ChEBI" id="CHEBI:30616"/>
        <dbReference type="ChEBI" id="CHEBI:43474"/>
        <dbReference type="ChEBI" id="CHEBI:83898"/>
        <dbReference type="ChEBI" id="CHEBI:83900"/>
        <dbReference type="ChEBI" id="CHEBI:456216"/>
        <dbReference type="EC" id="6.3.2.9"/>
    </reaction>
</comment>
<dbReference type="Pfam" id="PF21799">
    <property type="entry name" value="MurD-like_N"/>
    <property type="match status" value="1"/>
</dbReference>
<dbReference type="GO" id="GO:0071555">
    <property type="term" value="P:cell wall organization"/>
    <property type="evidence" value="ECO:0007669"/>
    <property type="project" value="UniProtKB-KW"/>
</dbReference>
<evidence type="ECO:0000256" key="13">
    <source>
        <dbReference type="ARBA" id="ARBA00023316"/>
    </source>
</evidence>
<keyword evidence="12 17" id="KW-0573">Peptidoglycan synthesis</keyword>
<evidence type="ECO:0000256" key="5">
    <source>
        <dbReference type="ARBA" id="ARBA00012212"/>
    </source>
</evidence>
<dbReference type="InterPro" id="IPR036615">
    <property type="entry name" value="Mur_ligase_C_dom_sf"/>
</dbReference>
<keyword evidence="10 17" id="KW-0067">ATP-binding</keyword>
<dbReference type="RefSeq" id="WP_249279860.1">
    <property type="nucleotide sequence ID" value="NZ_JACRSS010000001.1"/>
</dbReference>
<proteinExistence type="inferred from homology"/>
<keyword evidence="11 17" id="KW-0133">Cell shape</keyword>
<dbReference type="Pfam" id="PF08245">
    <property type="entry name" value="Mur_ligase_M"/>
    <property type="match status" value="1"/>
</dbReference>
<dbReference type="GO" id="GO:0005737">
    <property type="term" value="C:cytoplasm"/>
    <property type="evidence" value="ECO:0007669"/>
    <property type="project" value="UniProtKB-SubCell"/>
</dbReference>
<evidence type="ECO:0000256" key="11">
    <source>
        <dbReference type="ARBA" id="ARBA00022960"/>
    </source>
</evidence>